<feature type="region of interest" description="Disordered" evidence="1">
    <location>
        <begin position="229"/>
        <end position="422"/>
    </location>
</feature>
<proteinExistence type="predicted"/>
<protein>
    <submittedName>
        <fullName evidence="2">Uncharacterized protein</fullName>
    </submittedName>
</protein>
<name>A0A6J4RID5_9ACTN</name>
<gene>
    <name evidence="2" type="ORF">AVDCRST_MAG38-1254</name>
</gene>
<feature type="compositionally biased region" description="Basic residues" evidence="1">
    <location>
        <begin position="49"/>
        <end position="63"/>
    </location>
</feature>
<feature type="compositionally biased region" description="Basic residues" evidence="1">
    <location>
        <begin position="135"/>
        <end position="149"/>
    </location>
</feature>
<sequence length="422" mass="45932">VPSFPPALARHRRNMPVPAAAPRRAARTACAVRRRARSRPADGPAANRRPVRQPCRRRRPAPRPHRDGALRAAQRSEGDPGGGPLRAGRHRRRVVRRGRAQRAPGSHGLRPPVRAHDVPGLGQREEGRALPAGRAGRRQHERQHRRRPHQLLPDAPLQPPEPRAVAGVGPHAVALRHGREPEEPAGGGEGGAPAALRQPAVHRHGAALAGRGVRPEDVLRIRARAHRLDGRPERGAGGGRQGLLQAVLRAEQRDARRHGRLRSGRGEAPRAAVLRRHRARGRAAAGAVRAAVQPRRAASQGDRREGHAAGLVHDLAHPAGEPPRHAGTRVPGDDPRPGRELAPQPRARARGQGGARAADLPQPDRRHARSRHVRRARDREPGRGGRLARPAARQGGRTHRRRGRERVRAGEGEERLPRAGDR</sequence>
<feature type="non-terminal residue" evidence="2">
    <location>
        <position position="1"/>
    </location>
</feature>
<feature type="compositionally biased region" description="Basic and acidic residues" evidence="1">
    <location>
        <begin position="64"/>
        <end position="78"/>
    </location>
</feature>
<evidence type="ECO:0000313" key="2">
    <source>
        <dbReference type="EMBL" id="CAA9470474.1"/>
    </source>
</evidence>
<feature type="compositionally biased region" description="Basic residues" evidence="1">
    <location>
        <begin position="87"/>
        <end position="100"/>
    </location>
</feature>
<feature type="region of interest" description="Disordered" evidence="1">
    <location>
        <begin position="1"/>
        <end position="195"/>
    </location>
</feature>
<feature type="non-terminal residue" evidence="2">
    <location>
        <position position="422"/>
    </location>
</feature>
<dbReference type="EMBL" id="CADCVJ010000086">
    <property type="protein sequence ID" value="CAA9470474.1"/>
    <property type="molecule type" value="Genomic_DNA"/>
</dbReference>
<feature type="compositionally biased region" description="Basic residues" evidence="1">
    <location>
        <begin position="366"/>
        <end position="376"/>
    </location>
</feature>
<dbReference type="AlphaFoldDB" id="A0A6J4RID5"/>
<feature type="compositionally biased region" description="Basic residues" evidence="1">
    <location>
        <begin position="396"/>
        <end position="405"/>
    </location>
</feature>
<accession>A0A6J4RID5</accession>
<organism evidence="2">
    <name type="scientific">uncultured Solirubrobacteraceae bacterium</name>
    <dbReference type="NCBI Taxonomy" id="1162706"/>
    <lineage>
        <taxon>Bacteria</taxon>
        <taxon>Bacillati</taxon>
        <taxon>Actinomycetota</taxon>
        <taxon>Thermoleophilia</taxon>
        <taxon>Solirubrobacterales</taxon>
        <taxon>Solirubrobacteraceae</taxon>
        <taxon>environmental samples</taxon>
    </lineage>
</organism>
<feature type="compositionally biased region" description="Basic and acidic residues" evidence="1">
    <location>
        <begin position="406"/>
        <end position="422"/>
    </location>
</feature>
<reference evidence="2" key="1">
    <citation type="submission" date="2020-02" db="EMBL/GenBank/DDBJ databases">
        <authorList>
            <person name="Meier V. D."/>
        </authorList>
    </citation>
    <scope>NUCLEOTIDE SEQUENCE</scope>
    <source>
        <strain evidence="2">AVDCRST_MAG38</strain>
    </source>
</reference>
<feature type="compositionally biased region" description="Low complexity" evidence="1">
    <location>
        <begin position="282"/>
        <end position="298"/>
    </location>
</feature>
<feature type="compositionally biased region" description="Low complexity" evidence="1">
    <location>
        <begin position="15"/>
        <end position="31"/>
    </location>
</feature>
<evidence type="ECO:0000256" key="1">
    <source>
        <dbReference type="SAM" id="MobiDB-lite"/>
    </source>
</evidence>